<accession>A0AAU7E2F4</accession>
<evidence type="ECO:0000256" key="3">
    <source>
        <dbReference type="ARBA" id="ARBA00022921"/>
    </source>
</evidence>
<evidence type="ECO:0000313" key="8">
    <source>
        <dbReference type="EMBL" id="XBH23842.1"/>
    </source>
</evidence>
<evidence type="ECO:0000256" key="1">
    <source>
        <dbReference type="ARBA" id="ARBA00004328"/>
    </source>
</evidence>
<feature type="compositionally biased region" description="Low complexity" evidence="7">
    <location>
        <begin position="46"/>
        <end position="60"/>
    </location>
</feature>
<dbReference type="InterPro" id="IPR006744">
    <property type="entry name" value="Poxvirus_A12"/>
</dbReference>
<comment type="similarity">
    <text evidence="5">Belongs to the orthopoxvirus OPG138 family.</text>
</comment>
<evidence type="ECO:0000256" key="4">
    <source>
        <dbReference type="ARBA" id="ARBA00024862"/>
    </source>
</evidence>
<keyword evidence="2" id="KW-0946">Virion</keyword>
<evidence type="ECO:0000256" key="7">
    <source>
        <dbReference type="SAM" id="MobiDB-lite"/>
    </source>
</evidence>
<dbReference type="Pfam" id="PF04651">
    <property type="entry name" value="Pox_A12"/>
    <property type="match status" value="2"/>
</dbReference>
<evidence type="ECO:0000256" key="6">
    <source>
        <dbReference type="ARBA" id="ARBA00034854"/>
    </source>
</evidence>
<feature type="region of interest" description="Disordered" evidence="7">
    <location>
        <begin position="112"/>
        <end position="181"/>
    </location>
</feature>
<comment type="subcellular location">
    <subcellularLocation>
        <location evidence="1">Virion</location>
    </subcellularLocation>
</comment>
<feature type="compositionally biased region" description="Low complexity" evidence="7">
    <location>
        <begin position="123"/>
        <end position="150"/>
    </location>
</feature>
<comment type="function">
    <text evidence="4">Component of the virion core that undergoes proteolytic processing during the immature virion (IV) to mature virion (MV) transition. Essential for the formation of a structurally normal core.</text>
</comment>
<evidence type="ECO:0000256" key="5">
    <source>
        <dbReference type="ARBA" id="ARBA00034774"/>
    </source>
</evidence>
<reference evidence="8" key="1">
    <citation type="journal article" date="2024" name="Microbiome">
        <title>Substantial viral diversity in bats and rodents from East Africa: insights into evolution, recombination, and cocirculation.</title>
        <authorList>
            <person name="Wang D."/>
            <person name="Yang X."/>
            <person name="Ren Z."/>
            <person name="Hu B."/>
            <person name="Zhao H."/>
            <person name="Yang K."/>
            <person name="Shi P."/>
            <person name="Zhang Z."/>
            <person name="Feng Q."/>
            <person name="Nawenja C.V."/>
            <person name="Obanda V."/>
            <person name="Robert K."/>
            <person name="Nalikka B."/>
            <person name="Waruhiu C.N."/>
            <person name="Ochola G.O."/>
            <person name="Onyuok S.O."/>
            <person name="Ochieng H."/>
            <person name="Li B."/>
            <person name="Zhu Y."/>
            <person name="Si H."/>
            <person name="Yin J."/>
            <person name="Kristiansen K."/>
            <person name="Jin X."/>
            <person name="Xu X."/>
            <person name="Xiao M."/>
            <person name="Agwanda B."/>
            <person name="Ommeh S."/>
            <person name="Li J."/>
            <person name="Shi Z.L."/>
        </authorList>
    </citation>
    <scope>NUCLEOTIDE SEQUENCE</scope>
    <source>
        <strain evidence="8">1A/Uganda/UGR70/2019</strain>
    </source>
</reference>
<protein>
    <recommendedName>
        <fullName evidence="6">25 kDa core protein OPG138</fullName>
    </recommendedName>
</protein>
<name>A0AAU7E2F4_9POXV</name>
<evidence type="ECO:0000256" key="2">
    <source>
        <dbReference type="ARBA" id="ARBA00022844"/>
    </source>
</evidence>
<feature type="region of interest" description="Disordered" evidence="7">
    <location>
        <begin position="32"/>
        <end position="65"/>
    </location>
</feature>
<keyword evidence="3" id="KW-0426">Late protein</keyword>
<proteinExistence type="inferred from homology"/>
<sequence>MAEKQLPRSSYEDYVQTLHKIAPQLRTLLAHVSSEETAAGRRPGYSGTRTRSPRPRGTPSPRRRTIYAHEECVQAVSNSGKIVYGVVRDGKLEVRGTVGEVNTDLLGVDAVNAGRASRRGTRRTGSPSRTSSPSRRRTSSPSRRSGTSSSKRGAPSRRRNDYTGGESPQPSDMPADLGGME</sequence>
<reference evidence="8" key="2">
    <citation type="submission" date="2024-02" db="EMBL/GenBank/DDBJ databases">
        <authorList>
            <person name="Hu B."/>
        </authorList>
    </citation>
    <scope>NUCLEOTIDE SEQUENCE</scope>
    <source>
        <strain evidence="8">1A/Uganda/UGR70/2019</strain>
    </source>
</reference>
<organism evidence="8">
    <name type="scientific">Rousettus bat poxvirus</name>
    <dbReference type="NCBI Taxonomy" id="3141933"/>
    <lineage>
        <taxon>Viruses</taxon>
        <taxon>Varidnaviria</taxon>
        <taxon>Bamfordvirae</taxon>
        <taxon>Nucleocytoviricota</taxon>
        <taxon>Pokkesviricetes</taxon>
        <taxon>Chitovirales</taxon>
        <taxon>Poxviridae</taxon>
    </lineage>
</organism>
<dbReference type="GO" id="GO:0044423">
    <property type="term" value="C:virion component"/>
    <property type="evidence" value="ECO:0007669"/>
    <property type="project" value="UniProtKB-KW"/>
</dbReference>
<dbReference type="EMBL" id="PP711852">
    <property type="protein sequence ID" value="XBH23842.1"/>
    <property type="molecule type" value="Genomic_DNA"/>
</dbReference>